<keyword evidence="3" id="KW-1185">Reference proteome</keyword>
<comment type="caution">
    <text evidence="2">The sequence shown here is derived from an EMBL/GenBank/DDBJ whole genome shotgun (WGS) entry which is preliminary data.</text>
</comment>
<organism evidence="2 3">
    <name type="scientific">Ilyodon furcidens</name>
    <name type="common">goldbreast splitfin</name>
    <dbReference type="NCBI Taxonomy" id="33524"/>
    <lineage>
        <taxon>Eukaryota</taxon>
        <taxon>Metazoa</taxon>
        <taxon>Chordata</taxon>
        <taxon>Craniata</taxon>
        <taxon>Vertebrata</taxon>
        <taxon>Euteleostomi</taxon>
        <taxon>Actinopterygii</taxon>
        <taxon>Neopterygii</taxon>
        <taxon>Teleostei</taxon>
        <taxon>Neoteleostei</taxon>
        <taxon>Acanthomorphata</taxon>
        <taxon>Ovalentaria</taxon>
        <taxon>Atherinomorphae</taxon>
        <taxon>Cyprinodontiformes</taxon>
        <taxon>Goodeidae</taxon>
        <taxon>Ilyodon</taxon>
    </lineage>
</organism>
<evidence type="ECO:0000313" key="2">
    <source>
        <dbReference type="EMBL" id="MEQ2248404.1"/>
    </source>
</evidence>
<proteinExistence type="predicted"/>
<feature type="region of interest" description="Disordered" evidence="1">
    <location>
        <begin position="1"/>
        <end position="68"/>
    </location>
</feature>
<evidence type="ECO:0000256" key="1">
    <source>
        <dbReference type="SAM" id="MobiDB-lite"/>
    </source>
</evidence>
<feature type="region of interest" description="Disordered" evidence="1">
    <location>
        <begin position="168"/>
        <end position="268"/>
    </location>
</feature>
<feature type="compositionally biased region" description="Polar residues" evidence="1">
    <location>
        <begin position="227"/>
        <end position="268"/>
    </location>
</feature>
<sequence>MLRHSAGLSVPQSDYDESTLAIPCTGTGPLSRRSSSPLHLAGKPTSSSCRRKHRHGAPSCGSSSEEADPMAAVVRAASNNPASSSATAPSPRLTAALTMPSSLASAEVSVATPGELEECLRFYARQIKSFRRTSLLYSSPELMEEIRQMEEDYWTAIRQFYCRAPPSSPSLQRAAAAKPTSGLQSSAAAELPTPGLQSSAAAEQPTPGLQRSATEQPTPGLQGAAAKQSTPGLQSSAAAEQPTSGLQSATVVQPKSALTSSTHLRGRR</sequence>
<feature type="compositionally biased region" description="Polar residues" evidence="1">
    <location>
        <begin position="195"/>
        <end position="219"/>
    </location>
</feature>
<feature type="compositionally biased region" description="Low complexity" evidence="1">
    <location>
        <begin position="25"/>
        <end position="38"/>
    </location>
</feature>
<gene>
    <name evidence="2" type="ORF">ILYODFUR_018842</name>
</gene>
<name>A0ABV0UT71_9TELE</name>
<protein>
    <submittedName>
        <fullName evidence="2">Uncharacterized protein</fullName>
    </submittedName>
</protein>
<dbReference type="Proteomes" id="UP001482620">
    <property type="component" value="Unassembled WGS sequence"/>
</dbReference>
<dbReference type="EMBL" id="JAHRIQ010082950">
    <property type="protein sequence ID" value="MEQ2248404.1"/>
    <property type="molecule type" value="Genomic_DNA"/>
</dbReference>
<reference evidence="2 3" key="1">
    <citation type="submission" date="2021-06" db="EMBL/GenBank/DDBJ databases">
        <authorList>
            <person name="Palmer J.M."/>
        </authorList>
    </citation>
    <scope>NUCLEOTIDE SEQUENCE [LARGE SCALE GENOMIC DNA]</scope>
    <source>
        <strain evidence="3">if_2019</strain>
        <tissue evidence="2">Muscle</tissue>
    </source>
</reference>
<accession>A0ABV0UT71</accession>
<evidence type="ECO:0000313" key="3">
    <source>
        <dbReference type="Proteomes" id="UP001482620"/>
    </source>
</evidence>